<proteinExistence type="predicted"/>
<keyword evidence="1" id="KW-0813">Transport</keyword>
<evidence type="ECO:0000256" key="7">
    <source>
        <dbReference type="PROSITE-ProRule" id="PRU00423"/>
    </source>
</evidence>
<dbReference type="InterPro" id="IPR051819">
    <property type="entry name" value="PTS_sugar-specific_EIIB"/>
</dbReference>
<evidence type="ECO:0000313" key="10">
    <source>
        <dbReference type="Proteomes" id="UP001057753"/>
    </source>
</evidence>
<dbReference type="EMBL" id="JABXYM010000001">
    <property type="protein sequence ID" value="MCR6097442.1"/>
    <property type="molecule type" value="Genomic_DNA"/>
</dbReference>
<evidence type="ECO:0000259" key="8">
    <source>
        <dbReference type="PROSITE" id="PS51100"/>
    </source>
</evidence>
<dbReference type="InterPro" id="IPR036095">
    <property type="entry name" value="PTS_EIIB-like_sf"/>
</dbReference>
<dbReference type="CDD" id="cd05564">
    <property type="entry name" value="PTS_IIB_chitobiose_lichenan"/>
    <property type="match status" value="1"/>
</dbReference>
<protein>
    <submittedName>
        <fullName evidence="9">PTS sugar transporter subunit IIB</fullName>
    </submittedName>
</protein>
<dbReference type="GO" id="GO:0008982">
    <property type="term" value="F:protein-N(PI)-phosphohistidine-sugar phosphotransferase activity"/>
    <property type="evidence" value="ECO:0007669"/>
    <property type="project" value="InterPro"/>
</dbReference>
<name>A0A9Q4FZU4_SALAG</name>
<keyword evidence="6" id="KW-0418">Kinase</keyword>
<evidence type="ECO:0000256" key="2">
    <source>
        <dbReference type="ARBA" id="ARBA00022553"/>
    </source>
</evidence>
<keyword evidence="5" id="KW-0598">Phosphotransferase system</keyword>
<evidence type="ECO:0000313" key="9">
    <source>
        <dbReference type="EMBL" id="MCR6097442.1"/>
    </source>
</evidence>
<keyword evidence="2" id="KW-0597">Phosphoprotein</keyword>
<evidence type="ECO:0000256" key="4">
    <source>
        <dbReference type="ARBA" id="ARBA00022679"/>
    </source>
</evidence>
<accession>A0A9Q4FZU4</accession>
<dbReference type="AlphaFoldDB" id="A0A9Q4FZU4"/>
<dbReference type="PROSITE" id="PS51100">
    <property type="entry name" value="PTS_EIIB_TYPE_3"/>
    <property type="match status" value="1"/>
</dbReference>
<dbReference type="Pfam" id="PF02302">
    <property type="entry name" value="PTS_IIB"/>
    <property type="match status" value="1"/>
</dbReference>
<dbReference type="InterPro" id="IPR003501">
    <property type="entry name" value="PTS_EIIB_2/3"/>
</dbReference>
<dbReference type="PANTHER" id="PTHR34581:SF2">
    <property type="entry name" value="PTS SYSTEM N,N'-DIACETYLCHITOBIOSE-SPECIFIC EIIB COMPONENT"/>
    <property type="match status" value="1"/>
</dbReference>
<feature type="modified residue" description="Phosphocysteine; by EIIA" evidence="7">
    <location>
        <position position="8"/>
    </location>
</feature>
<keyword evidence="4" id="KW-0808">Transferase</keyword>
<evidence type="ECO:0000256" key="3">
    <source>
        <dbReference type="ARBA" id="ARBA00022597"/>
    </source>
</evidence>
<evidence type="ECO:0000256" key="6">
    <source>
        <dbReference type="ARBA" id="ARBA00022777"/>
    </source>
</evidence>
<sequence>MLKIMLACSAGMSTSLLVSKMEKVAEEKGIEAEIWAVAQDKVIPELPKVDVLLIGPQMRFMKKKYEAKAEELNVPVDVIDPVAYGRVNGEAVLTKALELAGIN</sequence>
<evidence type="ECO:0000256" key="5">
    <source>
        <dbReference type="ARBA" id="ARBA00022683"/>
    </source>
</evidence>
<dbReference type="Proteomes" id="UP001057753">
    <property type="component" value="Unassembled WGS sequence"/>
</dbReference>
<dbReference type="SUPFAM" id="SSF52794">
    <property type="entry name" value="PTS system IIB component-like"/>
    <property type="match status" value="1"/>
</dbReference>
<organism evidence="9 10">
    <name type="scientific">Salipaludibacillus agaradhaerens</name>
    <name type="common">Bacillus agaradhaerens</name>
    <dbReference type="NCBI Taxonomy" id="76935"/>
    <lineage>
        <taxon>Bacteria</taxon>
        <taxon>Bacillati</taxon>
        <taxon>Bacillota</taxon>
        <taxon>Bacilli</taxon>
        <taxon>Bacillales</taxon>
        <taxon>Bacillaceae</taxon>
    </lineage>
</organism>
<evidence type="ECO:0000256" key="1">
    <source>
        <dbReference type="ARBA" id="ARBA00022448"/>
    </source>
</evidence>
<keyword evidence="10" id="KW-1185">Reference proteome</keyword>
<dbReference type="Gene3D" id="3.40.50.2300">
    <property type="match status" value="1"/>
</dbReference>
<reference evidence="9" key="1">
    <citation type="submission" date="2020-06" db="EMBL/GenBank/DDBJ databases">
        <title>Insight into the genomes of haloalkaliphilic bacilli from Kenyan soda lakes.</title>
        <authorList>
            <person name="Mwirichia R."/>
            <person name="Villamizar G.C."/>
            <person name="Poehlein A."/>
            <person name="Mugweru J."/>
            <person name="Kipnyargis A."/>
            <person name="Kiplimo D."/>
            <person name="Orwa P."/>
            <person name="Daniel R."/>
        </authorList>
    </citation>
    <scope>NUCLEOTIDE SEQUENCE</scope>
    <source>
        <strain evidence="9">B1096_S55</strain>
    </source>
</reference>
<comment type="caution">
    <text evidence="9">The sequence shown here is derived from an EMBL/GenBank/DDBJ whole genome shotgun (WGS) entry which is preliminary data.</text>
</comment>
<feature type="domain" description="PTS EIIB type-3" evidence="8">
    <location>
        <begin position="1"/>
        <end position="103"/>
    </location>
</feature>
<keyword evidence="3 9" id="KW-0762">Sugar transport</keyword>
<gene>
    <name evidence="9" type="ORF">HXA33_12890</name>
</gene>
<dbReference type="RefSeq" id="WP_257821831.1">
    <property type="nucleotide sequence ID" value="NZ_JABXYM010000001.1"/>
</dbReference>
<dbReference type="PANTHER" id="PTHR34581">
    <property type="entry name" value="PTS SYSTEM N,N'-DIACETYLCHITOBIOSE-SPECIFIC EIIB COMPONENT"/>
    <property type="match status" value="1"/>
</dbReference>
<dbReference type="GO" id="GO:0016301">
    <property type="term" value="F:kinase activity"/>
    <property type="evidence" value="ECO:0007669"/>
    <property type="project" value="UniProtKB-KW"/>
</dbReference>
<dbReference type="GO" id="GO:0009401">
    <property type="term" value="P:phosphoenolpyruvate-dependent sugar phosphotransferase system"/>
    <property type="evidence" value="ECO:0007669"/>
    <property type="project" value="UniProtKB-KW"/>
</dbReference>
<dbReference type="InterPro" id="IPR013012">
    <property type="entry name" value="PTS_EIIB_3"/>
</dbReference>